<evidence type="ECO:0000313" key="1">
    <source>
        <dbReference type="EMBL" id="AVH59968.1"/>
    </source>
</evidence>
<keyword evidence="2" id="KW-1185">Reference proteome</keyword>
<accession>A0ABN5IA67</accession>
<dbReference type="EMBL" id="CP026652">
    <property type="protein sequence ID" value="AVH59968.1"/>
    <property type="molecule type" value="Genomic_DNA"/>
</dbReference>
<gene>
    <name evidence="1" type="ORF">C4B68_34005</name>
</gene>
<organism evidence="1 2">
    <name type="scientific">Streptomyces dengpaensis</name>
    <dbReference type="NCBI Taxonomy" id="2049881"/>
    <lineage>
        <taxon>Bacteria</taxon>
        <taxon>Bacillati</taxon>
        <taxon>Actinomycetota</taxon>
        <taxon>Actinomycetes</taxon>
        <taxon>Kitasatosporales</taxon>
        <taxon>Streptomycetaceae</taxon>
        <taxon>Streptomyces</taxon>
    </lineage>
</organism>
<name>A0ABN5IA67_9ACTN</name>
<dbReference type="RefSeq" id="WP_099500348.1">
    <property type="nucleotide sequence ID" value="NZ_CP026652.1"/>
</dbReference>
<evidence type="ECO:0008006" key="3">
    <source>
        <dbReference type="Google" id="ProtNLM"/>
    </source>
</evidence>
<proteinExistence type="predicted"/>
<evidence type="ECO:0000313" key="2">
    <source>
        <dbReference type="Proteomes" id="UP000238413"/>
    </source>
</evidence>
<sequence>MRTHRSRPKSGWTPVSNRDVAQNYTLSLKAKGMLLTLLSHPDGGGMTIERLAYLHKAAGGKGEGEHAIREGLKELRAAGLVAQTKERKDGRWRTTTAVSDTPEGLLSLLKQLAPGSDFQGA</sequence>
<protein>
    <recommendedName>
        <fullName evidence="3">MarR family transcriptional regulator</fullName>
    </recommendedName>
</protein>
<reference evidence="1 2" key="1">
    <citation type="submission" date="2018-02" db="EMBL/GenBank/DDBJ databases">
        <title>Complete genome sequence of Streptomyces dengpaensis, the producer of angucyclines.</title>
        <authorList>
            <person name="Yumei L."/>
        </authorList>
    </citation>
    <scope>NUCLEOTIDE SEQUENCE [LARGE SCALE GENOMIC DNA]</scope>
    <source>
        <strain evidence="1 2">XZHG99</strain>
    </source>
</reference>
<dbReference type="Proteomes" id="UP000238413">
    <property type="component" value="Chromosome"/>
</dbReference>